<keyword evidence="2" id="KW-0677">Repeat</keyword>
<dbReference type="Proteomes" id="UP001140074">
    <property type="component" value="Unassembled WGS sequence"/>
</dbReference>
<organism evidence="4 5">
    <name type="scientific">Coemansia aciculifera</name>
    <dbReference type="NCBI Taxonomy" id="417176"/>
    <lineage>
        <taxon>Eukaryota</taxon>
        <taxon>Fungi</taxon>
        <taxon>Fungi incertae sedis</taxon>
        <taxon>Zoopagomycota</taxon>
        <taxon>Kickxellomycotina</taxon>
        <taxon>Kickxellomycetes</taxon>
        <taxon>Kickxellales</taxon>
        <taxon>Kickxellaceae</taxon>
        <taxon>Coemansia</taxon>
    </lineage>
</organism>
<accession>A0A9W8IKC5</accession>
<evidence type="ECO:0000256" key="3">
    <source>
        <dbReference type="SAM" id="MobiDB-lite"/>
    </source>
</evidence>
<feature type="region of interest" description="Disordered" evidence="3">
    <location>
        <begin position="612"/>
        <end position="659"/>
    </location>
</feature>
<reference evidence="4" key="1">
    <citation type="submission" date="2022-07" db="EMBL/GenBank/DDBJ databases">
        <title>Phylogenomic reconstructions and comparative analyses of Kickxellomycotina fungi.</title>
        <authorList>
            <person name="Reynolds N.K."/>
            <person name="Stajich J.E."/>
            <person name="Barry K."/>
            <person name="Grigoriev I.V."/>
            <person name="Crous P."/>
            <person name="Smith M.E."/>
        </authorList>
    </citation>
    <scope>NUCLEOTIDE SEQUENCE</scope>
    <source>
        <strain evidence="4">RSA 476</strain>
    </source>
</reference>
<feature type="compositionally biased region" description="Polar residues" evidence="3">
    <location>
        <begin position="737"/>
        <end position="746"/>
    </location>
</feature>
<feature type="region of interest" description="Disordered" evidence="3">
    <location>
        <begin position="522"/>
        <end position="544"/>
    </location>
</feature>
<keyword evidence="5" id="KW-1185">Reference proteome</keyword>
<feature type="region of interest" description="Disordered" evidence="3">
    <location>
        <begin position="776"/>
        <end position="842"/>
    </location>
</feature>
<dbReference type="GO" id="GO:0005737">
    <property type="term" value="C:cytoplasm"/>
    <property type="evidence" value="ECO:0007669"/>
    <property type="project" value="TreeGrafter"/>
</dbReference>
<sequence>MLQLDAHAAAKVCKIATDLSTQESHIRFEPPLRRHAGATGAQGSKLGSAWASLFQAPTQAITQTLFGSAGPIEAKSHLHPLDSGLLDEDKDNRGKGMVWLAWDDCRCLFQVFRALEYVDALGKPTPLVDTFASRMTAGEAISSATSSPASSGNGRRQSVGVPSAAATAASGLSGASRLWGWGSTPSGSEGLEAGDTFTEEHIRTAAWKLVSSIFARATALKISAEAEEVSESDAQAVLTWFPRLAYLEIQSIPRASLRFWDSWAPARLSGLKVRYAGLDLTSFLGLTPENEQGWSRLVLLDLSGNPGIDQSPLRGQLSLQLSNVSRLSLAQCELEKVPGSLTSLYNLSWLDLNDNAISDITHISLKLGSIVRLDLARNHLTDLSGLRRMWALEYLDVSENRLDSWLPVLALRNLPSLSVLNVRGNPFSLSDPEAHHRPQIFSAFDHRDIALVLDGRGPTSQERREMAKIPRVATGHATSTSKASETPAMKVRRPKVAVIEESLGDDDGDNEFEATGKAAVADIPASPSPRDPEANMSASPIHSHLGSLEKTPHVLRATELQAVTVASAHRHSNVTHFEAQSPPVHSISMKPRPRFKRRATASTVNGAKEIAPHMPSLPSAHTYSVPSSFVSTRPASPAPSSMAPSVRMSGSAQRDPERYRRRVEMMRAEAGSSWLRAFTELQSQSPTASPDAHAFYHRGAHFEQMLPRRIGSPSKPSERWPAQLRSESRPEQSPSEDTSLALSSQSDKPEIAPDTQLPSFLFPRRRTAARNREIASLPHYSDNQPSLTSSPHSPDSAALAGLAISNKENEEPVSTGSGESPRSESKVSDIPRSPTSPKPEAAAANLSEVQQTLQDGGASVIAEGVAVARCQFISVEDMPTTDGRTLASGSKVVQRVILGHRTIYISPTELIEVANDDNAADAGDNRHISARVPLTSLVRASRLGTDDTSPLRLESKCGRFDAAIWIEFSPNGSDGFADLVNVVQAAVGENAGRGVSEHLYKQAECLRCNWQGYVDDERAVFDAISDSEFTVIPPPATEPQCPKCKRSYLREYYAADEHEKEAAADSSSTAQTANASIWKQPFVTRRNRLSPNIAANRPMSAAAEASERRARHTQHLEAARGALAADVQRLGSIATLGELPFAKVTNSVRLFLQLSVFEADNERLVQWVPAGLVRQMPPIAPSDQPPARSGTKGAAAGSGQVVASSKWGLSSFLGGAAPAAVVTESEGANELFQDADSDDKRRALAIGADWRASAALAPNLCEQAVYLALSSQAIYVFSPTWDAMRDTSAEIRDEMDLRPERYLGLLFSLPLASLGRIDIGPNRQYLALHSALLAVDDKPTGCSWDTRRLQQLLVTSYPTYPLCGFTGDRASSFQPAQHQSRCAAVADGAASSCVFMIRDRLACSDLLDSLVEIGYETRVLDSGAGGEGSGRMRAINHDVEWAMHHLVQQVFLRSSTFDALDDDDPVSAGSSVRAVADKLVLGDTQEMLRKVRHELLRTRSGKQPGAMVDASSADSVIVDKVTYEFLKLYFCVGHVEQQDSAGDGIQPLTLIGSPQFLYLVRERVDAWPPPVPDLRALYRKWQRIEPPTIVTSDPDTYDPQALTDGLARRSNAPSSASPATSRAASSAATSIGGLNAESSPTVLGEESVVSKVSDQVHAMAEFLMSGTVSQYDRVVHARPIADLRRVALVPHALAVYPKIPSAQSPTLGTAEKPKTRLMDRDVLGCSGTSWHAMLRLEFATTAADNGDSATELDMTGWNVWFATLASAHECVEALNVLTKSAAVLCTDNELQKAKDVLENCTFISPRTRGCYFPLIALWIQYCNEHCDGDDKVTDSRLADYIEWMASSGIAERIRQGRTHIQEVLRNQLQGVVCYWRIQNNDPVDIPDP</sequence>
<feature type="region of interest" description="Disordered" evidence="3">
    <location>
        <begin position="459"/>
        <end position="490"/>
    </location>
</feature>
<dbReference type="PROSITE" id="PS51450">
    <property type="entry name" value="LRR"/>
    <property type="match status" value="1"/>
</dbReference>
<dbReference type="InterPro" id="IPR001611">
    <property type="entry name" value="Leu-rich_rpt"/>
</dbReference>
<protein>
    <submittedName>
        <fullName evidence="4">Uncharacterized protein</fullName>
    </submittedName>
</protein>
<comment type="caution">
    <text evidence="4">The sequence shown here is derived from an EMBL/GenBank/DDBJ whole genome shotgun (WGS) entry which is preliminary data.</text>
</comment>
<feature type="compositionally biased region" description="Low complexity" evidence="3">
    <location>
        <begin position="630"/>
        <end position="649"/>
    </location>
</feature>
<feature type="non-terminal residue" evidence="4">
    <location>
        <position position="1"/>
    </location>
</feature>
<dbReference type="InterPro" id="IPR032675">
    <property type="entry name" value="LRR_dom_sf"/>
</dbReference>
<evidence type="ECO:0000256" key="2">
    <source>
        <dbReference type="ARBA" id="ARBA00022737"/>
    </source>
</evidence>
<dbReference type="PANTHER" id="PTHR15454">
    <property type="entry name" value="NISCHARIN RELATED"/>
    <property type="match status" value="1"/>
</dbReference>
<gene>
    <name evidence="4" type="ORF">GGH94_005976</name>
</gene>
<feature type="region of interest" description="Disordered" evidence="3">
    <location>
        <begin position="708"/>
        <end position="764"/>
    </location>
</feature>
<dbReference type="Gene3D" id="3.80.10.10">
    <property type="entry name" value="Ribonuclease Inhibitor"/>
    <property type="match status" value="1"/>
</dbReference>
<proteinExistence type="predicted"/>
<keyword evidence="1" id="KW-0433">Leucine-rich repeat</keyword>
<feature type="compositionally biased region" description="Polar residues" evidence="3">
    <location>
        <begin position="619"/>
        <end position="629"/>
    </location>
</feature>
<dbReference type="SUPFAM" id="SSF52075">
    <property type="entry name" value="Outer arm dynein light chain 1"/>
    <property type="match status" value="1"/>
</dbReference>
<evidence type="ECO:0000313" key="5">
    <source>
        <dbReference type="Proteomes" id="UP001140074"/>
    </source>
</evidence>
<dbReference type="EMBL" id="JANBUY010000366">
    <property type="protein sequence ID" value="KAJ2859667.1"/>
    <property type="molecule type" value="Genomic_DNA"/>
</dbReference>
<evidence type="ECO:0000256" key="1">
    <source>
        <dbReference type="ARBA" id="ARBA00022614"/>
    </source>
</evidence>
<feature type="compositionally biased region" description="Polar residues" evidence="3">
    <location>
        <begin position="781"/>
        <end position="793"/>
    </location>
</feature>
<evidence type="ECO:0000313" key="4">
    <source>
        <dbReference type="EMBL" id="KAJ2859667.1"/>
    </source>
</evidence>
<name>A0A9W8IKC5_9FUNG</name>